<name>A0AAW1TCF6_9CHLO</name>
<dbReference type="InterPro" id="IPR050611">
    <property type="entry name" value="ABCF"/>
</dbReference>
<gene>
    <name evidence="5" type="ORF">WJX84_007582</name>
</gene>
<evidence type="ECO:0000256" key="3">
    <source>
        <dbReference type="ARBA" id="ARBA00022840"/>
    </source>
</evidence>
<evidence type="ECO:0000256" key="2">
    <source>
        <dbReference type="ARBA" id="ARBA00022741"/>
    </source>
</evidence>
<proteinExistence type="predicted"/>
<dbReference type="InterPro" id="IPR027417">
    <property type="entry name" value="P-loop_NTPase"/>
</dbReference>
<dbReference type="PANTHER" id="PTHR19211:SF15">
    <property type="entry name" value="ATP-BINDING CASSETTE SUB-FAMILY F MEMBER 2"/>
    <property type="match status" value="1"/>
</dbReference>
<evidence type="ECO:0000313" key="6">
    <source>
        <dbReference type="Proteomes" id="UP001485043"/>
    </source>
</evidence>
<dbReference type="GO" id="GO:0005524">
    <property type="term" value="F:ATP binding"/>
    <property type="evidence" value="ECO:0007669"/>
    <property type="project" value="UniProtKB-KW"/>
</dbReference>
<reference evidence="5 6" key="1">
    <citation type="journal article" date="2024" name="Nat. Commun.">
        <title>Phylogenomics reveals the evolutionary origins of lichenization in chlorophyte algae.</title>
        <authorList>
            <person name="Puginier C."/>
            <person name="Libourel C."/>
            <person name="Otte J."/>
            <person name="Skaloud P."/>
            <person name="Haon M."/>
            <person name="Grisel S."/>
            <person name="Petersen M."/>
            <person name="Berrin J.G."/>
            <person name="Delaux P.M."/>
            <person name="Dal Grande F."/>
            <person name="Keller J."/>
        </authorList>
    </citation>
    <scope>NUCLEOTIDE SEQUENCE [LARGE SCALE GENOMIC DNA]</scope>
    <source>
        <strain evidence="5 6">SAG 2523</strain>
    </source>
</reference>
<sequence length="169" mass="19434">MNGVCTNIIHMHQKKLKVYGGNYDTYVQTRSELEENQMKKYRWEQDQIAGMKEYIARFGHGSAKLARQAQSKEKTLDKMVRDGLTEKVETDRVVHLNFENVGKLPPPVLQFSEVSFGYSRDRVLYKGVDFGVDLDLPNSSGGPQWRWQIYAAQAYGRRLGSFGWHGQEA</sequence>
<evidence type="ECO:0000313" key="5">
    <source>
        <dbReference type="EMBL" id="KAK9866993.1"/>
    </source>
</evidence>
<keyword evidence="6" id="KW-1185">Reference proteome</keyword>
<dbReference type="Gene3D" id="3.40.50.300">
    <property type="entry name" value="P-loop containing nucleotide triphosphate hydrolases"/>
    <property type="match status" value="1"/>
</dbReference>
<feature type="domain" description="ABC-transporter extension" evidence="4">
    <location>
        <begin position="9"/>
        <end position="81"/>
    </location>
</feature>
<reference evidence="5" key="2">
    <citation type="submission" date="2024-04" db="EMBL/GenBank/DDBJ databases">
        <authorList>
            <person name="Dal Grande F."/>
            <person name="Keller J."/>
            <person name="Delaux P.-M."/>
        </authorList>
    </citation>
    <scope>NUCLEOTIDE SEQUENCE</scope>
    <source>
        <strain evidence="5">SAG 2523</strain>
    </source>
</reference>
<dbReference type="PANTHER" id="PTHR19211">
    <property type="entry name" value="ATP-BINDING TRANSPORT PROTEIN-RELATED"/>
    <property type="match status" value="1"/>
</dbReference>
<keyword evidence="3" id="KW-0067">ATP-binding</keyword>
<dbReference type="Proteomes" id="UP001485043">
    <property type="component" value="Unassembled WGS sequence"/>
</dbReference>
<dbReference type="Pfam" id="PF12848">
    <property type="entry name" value="ABC_tran_Xtn"/>
    <property type="match status" value="1"/>
</dbReference>
<keyword evidence="2" id="KW-0547">Nucleotide-binding</keyword>
<protein>
    <recommendedName>
        <fullName evidence="4">ABC-transporter extension domain-containing protein</fullName>
    </recommendedName>
</protein>
<keyword evidence="1" id="KW-0677">Repeat</keyword>
<organism evidence="5 6">
    <name type="scientific">Apatococcus fuscideae</name>
    <dbReference type="NCBI Taxonomy" id="2026836"/>
    <lineage>
        <taxon>Eukaryota</taxon>
        <taxon>Viridiplantae</taxon>
        <taxon>Chlorophyta</taxon>
        <taxon>core chlorophytes</taxon>
        <taxon>Trebouxiophyceae</taxon>
        <taxon>Chlorellales</taxon>
        <taxon>Chlorellaceae</taxon>
        <taxon>Apatococcus</taxon>
    </lineage>
</organism>
<evidence type="ECO:0000259" key="4">
    <source>
        <dbReference type="Pfam" id="PF12848"/>
    </source>
</evidence>
<dbReference type="AlphaFoldDB" id="A0AAW1TCF6"/>
<dbReference type="EMBL" id="JALJOV010000119">
    <property type="protein sequence ID" value="KAK9866992.1"/>
    <property type="molecule type" value="Genomic_DNA"/>
</dbReference>
<accession>A0AAW1TCF6</accession>
<evidence type="ECO:0000256" key="1">
    <source>
        <dbReference type="ARBA" id="ARBA00022737"/>
    </source>
</evidence>
<dbReference type="EMBL" id="JALJOV010000119">
    <property type="protein sequence ID" value="KAK9866993.1"/>
    <property type="molecule type" value="Genomic_DNA"/>
</dbReference>
<dbReference type="InterPro" id="IPR032781">
    <property type="entry name" value="ABC_tran_Xtn"/>
</dbReference>
<comment type="caution">
    <text evidence="5">The sequence shown here is derived from an EMBL/GenBank/DDBJ whole genome shotgun (WGS) entry which is preliminary data.</text>
</comment>